<proteinExistence type="predicted"/>
<keyword evidence="2" id="KW-0614">Plasmid</keyword>
<dbReference type="Proteomes" id="UP000305348">
    <property type="component" value="Plasmid PP1"/>
</dbReference>
<evidence type="ECO:0000313" key="3">
    <source>
        <dbReference type="Proteomes" id="UP000305348"/>
    </source>
</evidence>
<dbReference type="InterPro" id="IPR035093">
    <property type="entry name" value="RelE/ParE_toxin_dom_sf"/>
</dbReference>
<dbReference type="SUPFAM" id="SSF143011">
    <property type="entry name" value="RelE-like"/>
    <property type="match status" value="1"/>
</dbReference>
<evidence type="ECO:0000256" key="1">
    <source>
        <dbReference type="ARBA" id="ARBA00022649"/>
    </source>
</evidence>
<protein>
    <submittedName>
        <fullName evidence="2">Uncharacterized protein</fullName>
    </submittedName>
</protein>
<reference evidence="3" key="1">
    <citation type="submission" date="2018-02" db="EMBL/GenBank/DDBJ databases">
        <authorList>
            <person name="Blom J."/>
        </authorList>
    </citation>
    <scope>NUCLEOTIDE SEQUENCE [LARGE SCALE GENOMIC DNA]</scope>
    <source>
        <strain evidence="3">CFBP 6110</strain>
        <plasmid evidence="3">pp1</plasmid>
    </source>
</reference>
<dbReference type="RefSeq" id="WP_159373878.1">
    <property type="nucleotide sequence ID" value="NZ_LT985210.1"/>
</dbReference>
<keyword evidence="1" id="KW-1277">Toxin-antitoxin system</keyword>
<evidence type="ECO:0000313" key="2">
    <source>
        <dbReference type="EMBL" id="SPD89310.1"/>
    </source>
</evidence>
<name>A0A330JVB4_PSESX</name>
<dbReference type="EMBL" id="LT985210">
    <property type="protein sequence ID" value="SPD89310.1"/>
    <property type="molecule type" value="Genomic_DNA"/>
</dbReference>
<dbReference type="Gene3D" id="3.30.2310.20">
    <property type="entry name" value="RelE-like"/>
    <property type="match status" value="1"/>
</dbReference>
<organism evidence="2 3">
    <name type="scientific">Pseudomonas syringae pv. cerasicola</name>
    <dbReference type="NCBI Taxonomy" id="264451"/>
    <lineage>
        <taxon>Bacteria</taxon>
        <taxon>Pseudomonadati</taxon>
        <taxon>Pseudomonadota</taxon>
        <taxon>Gammaproteobacteria</taxon>
        <taxon>Pseudomonadales</taxon>
        <taxon>Pseudomonadaceae</taxon>
        <taxon>Pseudomonas</taxon>
        <taxon>Pseudomonas syringae</taxon>
    </lineage>
</organism>
<dbReference type="Pfam" id="PF15738">
    <property type="entry name" value="YafQ_toxin"/>
    <property type="match status" value="1"/>
</dbReference>
<accession>A0A330JVB4</accession>
<gene>
    <name evidence="2" type="ORF">PSCFBP6110_P100035</name>
</gene>
<dbReference type="InterPro" id="IPR007712">
    <property type="entry name" value="RelE/ParE_toxin"/>
</dbReference>
<geneLocation type="plasmid" evidence="2">
    <name>PP1</name>
</geneLocation>
<dbReference type="AlphaFoldDB" id="A0A330JVB4"/>
<dbReference type="InterPro" id="IPR004386">
    <property type="entry name" value="Toxin_YafQ-like"/>
</dbReference>
<dbReference type="NCBIfam" id="TIGR02385">
    <property type="entry name" value="RelE_StbE"/>
    <property type="match status" value="1"/>
</dbReference>
<sequence length="90" mass="10497">MLKIQKTPQFDSDFQVQLEAGQDLTPFKTIVQLLEQQLPLPSTHVDSQYVGSPGRWCCRISFDWWLIYKVDLKAGTITFEHTGSWNYLFD</sequence>